<keyword evidence="2" id="KW-0540">Nuclease</keyword>
<reference evidence="7 8" key="1">
    <citation type="submission" date="2018-10" db="EMBL/GenBank/DDBJ databases">
        <authorList>
            <person name="Zhang X."/>
        </authorList>
    </citation>
    <scope>NUCLEOTIDE SEQUENCE [LARGE SCALE GENOMIC DNA]</scope>
    <source>
        <strain evidence="7 8">SK-G1</strain>
    </source>
</reference>
<dbReference type="EMBL" id="CP033169">
    <property type="protein sequence ID" value="AYO31741.1"/>
    <property type="molecule type" value="Genomic_DNA"/>
</dbReference>
<dbReference type="PANTHER" id="PTHR42740:SF1">
    <property type="entry name" value="RIBONUCLEASE VAPC3"/>
    <property type="match status" value="1"/>
</dbReference>
<evidence type="ECO:0000256" key="4">
    <source>
        <dbReference type="ARBA" id="ARBA00022801"/>
    </source>
</evidence>
<evidence type="ECO:0000313" key="8">
    <source>
        <dbReference type="Proteomes" id="UP000280960"/>
    </source>
</evidence>
<evidence type="ECO:0000256" key="1">
    <source>
        <dbReference type="ARBA" id="ARBA00022649"/>
    </source>
</evidence>
<dbReference type="InterPro" id="IPR051749">
    <property type="entry name" value="PINc/VapC_TA_RNase"/>
</dbReference>
<evidence type="ECO:0000259" key="6">
    <source>
        <dbReference type="Pfam" id="PF01850"/>
    </source>
</evidence>
<dbReference type="KEGG" id="bacg:D2962_15075"/>
<dbReference type="GO" id="GO:0016787">
    <property type="term" value="F:hydrolase activity"/>
    <property type="evidence" value="ECO:0007669"/>
    <property type="project" value="UniProtKB-KW"/>
</dbReference>
<proteinExistence type="predicted"/>
<dbReference type="PANTHER" id="PTHR42740">
    <property type="entry name" value="RIBONUCLEASE VAPC3"/>
    <property type="match status" value="1"/>
</dbReference>
<protein>
    <submittedName>
        <fullName evidence="7">PIN domain-containing protein</fullName>
    </submittedName>
</protein>
<feature type="domain" description="PIN" evidence="6">
    <location>
        <begin position="10"/>
        <end position="124"/>
    </location>
</feature>
<dbReference type="GO" id="GO:0046872">
    <property type="term" value="F:metal ion binding"/>
    <property type="evidence" value="ECO:0007669"/>
    <property type="project" value="UniProtKB-KW"/>
</dbReference>
<dbReference type="AlphaFoldDB" id="A0A3G2R8G3"/>
<dbReference type="GO" id="GO:0004540">
    <property type="term" value="F:RNA nuclease activity"/>
    <property type="evidence" value="ECO:0007669"/>
    <property type="project" value="TreeGrafter"/>
</dbReference>
<dbReference type="InterPro" id="IPR029060">
    <property type="entry name" value="PIN-like_dom_sf"/>
</dbReference>
<organism evidence="7 8">
    <name type="scientific">Biomaibacter acetigenes</name>
    <dbReference type="NCBI Taxonomy" id="2316383"/>
    <lineage>
        <taxon>Bacteria</taxon>
        <taxon>Bacillati</taxon>
        <taxon>Bacillota</taxon>
        <taxon>Clostridia</taxon>
        <taxon>Thermosediminibacterales</taxon>
        <taxon>Tepidanaerobacteraceae</taxon>
        <taxon>Biomaibacter</taxon>
    </lineage>
</organism>
<gene>
    <name evidence="7" type="ORF">D2962_15075</name>
</gene>
<evidence type="ECO:0000256" key="5">
    <source>
        <dbReference type="ARBA" id="ARBA00022842"/>
    </source>
</evidence>
<evidence type="ECO:0000313" key="7">
    <source>
        <dbReference type="EMBL" id="AYO31741.1"/>
    </source>
</evidence>
<accession>A0A3G2R8G3</accession>
<keyword evidence="1" id="KW-1277">Toxin-antitoxin system</keyword>
<keyword evidence="5" id="KW-0460">Magnesium</keyword>
<evidence type="ECO:0000256" key="2">
    <source>
        <dbReference type="ARBA" id="ARBA00022722"/>
    </source>
</evidence>
<name>A0A3G2R8G3_9FIRM</name>
<sequence>MSKSRINGFLLDTDFLIDLNRGKSNIYKKRASKLLYQINDSDLFISNVTIIEFLSGISEEKQENTSNILFDLFVYIYPTYEESCFAGRLRQEFFKKGISLSVSDVLNASLCINRNLSIVTRNIKHYPFKNINVLSW</sequence>
<dbReference type="InterPro" id="IPR002716">
    <property type="entry name" value="PIN_dom"/>
</dbReference>
<keyword evidence="8" id="KW-1185">Reference proteome</keyword>
<keyword evidence="3" id="KW-0479">Metal-binding</keyword>
<dbReference type="RefSeq" id="WP_120767453.1">
    <property type="nucleotide sequence ID" value="NZ_CP033169.1"/>
</dbReference>
<dbReference type="Gene3D" id="3.40.50.1010">
    <property type="entry name" value="5'-nuclease"/>
    <property type="match status" value="1"/>
</dbReference>
<dbReference type="SUPFAM" id="SSF88723">
    <property type="entry name" value="PIN domain-like"/>
    <property type="match status" value="1"/>
</dbReference>
<keyword evidence="4" id="KW-0378">Hydrolase</keyword>
<dbReference type="Proteomes" id="UP000280960">
    <property type="component" value="Chromosome"/>
</dbReference>
<dbReference type="Pfam" id="PF01850">
    <property type="entry name" value="PIN"/>
    <property type="match status" value="1"/>
</dbReference>
<evidence type="ECO:0000256" key="3">
    <source>
        <dbReference type="ARBA" id="ARBA00022723"/>
    </source>
</evidence>